<gene>
    <name evidence="3" type="ORF">GCM10023091_02140</name>
</gene>
<name>A0ABP8LLA0_9BACT</name>
<organism evidence="3 4">
    <name type="scientific">Ravibacter arvi</name>
    <dbReference type="NCBI Taxonomy" id="2051041"/>
    <lineage>
        <taxon>Bacteria</taxon>
        <taxon>Pseudomonadati</taxon>
        <taxon>Bacteroidota</taxon>
        <taxon>Cytophagia</taxon>
        <taxon>Cytophagales</taxon>
        <taxon>Spirosomataceae</taxon>
        <taxon>Ravibacter</taxon>
    </lineage>
</organism>
<evidence type="ECO:0000313" key="3">
    <source>
        <dbReference type="EMBL" id="GAA4431432.1"/>
    </source>
</evidence>
<dbReference type="Pfam" id="PF23572">
    <property type="entry name" value="GH3_C"/>
    <property type="match status" value="1"/>
</dbReference>
<dbReference type="InterPro" id="IPR055378">
    <property type="entry name" value="GH3_C"/>
</dbReference>
<keyword evidence="4" id="KW-1185">Reference proteome</keyword>
<dbReference type="InterPro" id="IPR004993">
    <property type="entry name" value="GH3"/>
</dbReference>
<evidence type="ECO:0000259" key="1">
    <source>
        <dbReference type="Pfam" id="PF23571"/>
    </source>
</evidence>
<reference evidence="4" key="1">
    <citation type="journal article" date="2019" name="Int. J. Syst. Evol. Microbiol.">
        <title>The Global Catalogue of Microorganisms (GCM) 10K type strain sequencing project: providing services to taxonomists for standard genome sequencing and annotation.</title>
        <authorList>
            <consortium name="The Broad Institute Genomics Platform"/>
            <consortium name="The Broad Institute Genome Sequencing Center for Infectious Disease"/>
            <person name="Wu L."/>
            <person name="Ma J."/>
        </authorList>
    </citation>
    <scope>NUCLEOTIDE SEQUENCE [LARGE SCALE GENOMIC DNA]</scope>
    <source>
        <strain evidence="4">JCM 31920</strain>
    </source>
</reference>
<dbReference type="EMBL" id="BAABEY010000001">
    <property type="protein sequence ID" value="GAA4431432.1"/>
    <property type="molecule type" value="Genomic_DNA"/>
</dbReference>
<dbReference type="RefSeq" id="WP_345026139.1">
    <property type="nucleotide sequence ID" value="NZ_BAABEY010000001.1"/>
</dbReference>
<dbReference type="Proteomes" id="UP001501508">
    <property type="component" value="Unassembled WGS sequence"/>
</dbReference>
<feature type="domain" description="GH3 middle" evidence="1">
    <location>
        <begin position="298"/>
        <end position="365"/>
    </location>
</feature>
<feature type="domain" description="GH3 C-terminal" evidence="2">
    <location>
        <begin position="383"/>
        <end position="494"/>
    </location>
</feature>
<dbReference type="Pfam" id="PF03321">
    <property type="entry name" value="GH3"/>
    <property type="match status" value="1"/>
</dbReference>
<evidence type="ECO:0000259" key="2">
    <source>
        <dbReference type="Pfam" id="PF23572"/>
    </source>
</evidence>
<dbReference type="InterPro" id="IPR055377">
    <property type="entry name" value="GH3_M"/>
</dbReference>
<evidence type="ECO:0000313" key="4">
    <source>
        <dbReference type="Proteomes" id="UP001501508"/>
    </source>
</evidence>
<dbReference type="PANTHER" id="PTHR31901">
    <property type="entry name" value="GH3 DOMAIN-CONTAINING PROTEIN"/>
    <property type="match status" value="1"/>
</dbReference>
<dbReference type="Pfam" id="PF23571">
    <property type="entry name" value="GH3_M"/>
    <property type="match status" value="1"/>
</dbReference>
<comment type="caution">
    <text evidence="3">The sequence shown here is derived from an EMBL/GenBank/DDBJ whole genome shotgun (WGS) entry which is preliminary data.</text>
</comment>
<proteinExistence type="predicted"/>
<protein>
    <submittedName>
        <fullName evidence="3">GH3 auxin-responsive promoter family protein</fullName>
    </submittedName>
</protein>
<sequence>MKLINDIVIWFMKKRFERIEHFKKYPVETQQGVLDELLQTARFTEWGIRYGYGQIKTAKEFSEQVPVSTYEDLFPFIERVLKGEPNVLWPSSADWFSKSSGTTNARSKYIPVSAESLEECHYKGGKDMMTLLVQNRPNTSVFDGKGLSIGGTLHPNPYDKDTQAGDISAIIVNNLPSWAQYLRTPPLEIALLDEWEEKISRMVEVCSEENVTNMLGVPTWAIVLLDRILEKRRAGNMLEIWPDFQVFVHGAVSFAPYRDLFKSKFFPSSSVDYMEVYNASEGYIAVQDDLSKIGEMLLMLDYGIYYEFVPMGEVHKKYPKTLTLDEVELNTNYALLMSTNAGLWRYMIGDTVKFTSKYPFRLKVSGRTKHFINAFGEEVIVENADVSITEACLQTNAKIREFTAAPVFMDESGKGGHEWVLEFETQPDDFSRFCSVLDAKLREVNSDYDAKRYKDIALVPPIVHQVPEGTFYQWMNNRGQLGGQHKVPRLSNERSYVEGLLELKSL</sequence>
<dbReference type="PANTHER" id="PTHR31901:SF9">
    <property type="entry name" value="GH3 DOMAIN-CONTAINING PROTEIN"/>
    <property type="match status" value="1"/>
</dbReference>
<accession>A0ABP8LLA0</accession>